<feature type="non-terminal residue" evidence="2">
    <location>
        <position position="1"/>
    </location>
</feature>
<sequence>ASSRKGRPPASSPGPAVQQRTGVPVHQQGHAARQEGRRREDHVRGDGHHPVPHGSVADRGLRAGAVQRHAGPRGQAPPRRWCHLPGPGPDRGLASPVPGDPLADLFGPVPAGQDDGGQARQRAARRLQRHRRDDQAPGRHAPHGRSEPRVLALPLL</sequence>
<feature type="region of interest" description="Disordered" evidence="1">
    <location>
        <begin position="1"/>
        <end position="156"/>
    </location>
</feature>
<dbReference type="EMBL" id="CADCWK010000206">
    <property type="protein sequence ID" value="CAA9563834.1"/>
    <property type="molecule type" value="Genomic_DNA"/>
</dbReference>
<dbReference type="AlphaFoldDB" id="A0A6J4V0W6"/>
<evidence type="ECO:0000256" key="1">
    <source>
        <dbReference type="SAM" id="MobiDB-lite"/>
    </source>
</evidence>
<gene>
    <name evidence="2" type="ORF">AVDCRST_MAG33-1894</name>
</gene>
<feature type="compositionally biased region" description="Low complexity" evidence="1">
    <location>
        <begin position="111"/>
        <end position="121"/>
    </location>
</feature>
<name>A0A6J4V0W6_9BACT</name>
<feature type="non-terminal residue" evidence="2">
    <location>
        <position position="156"/>
    </location>
</feature>
<keyword evidence="2" id="KW-0689">Ribosomal protein</keyword>
<keyword evidence="2" id="KW-0687">Ribonucleoprotein</keyword>
<proteinExistence type="predicted"/>
<reference evidence="2" key="1">
    <citation type="submission" date="2020-02" db="EMBL/GenBank/DDBJ databases">
        <authorList>
            <person name="Meier V. D."/>
        </authorList>
    </citation>
    <scope>NUCLEOTIDE SEQUENCE</scope>
    <source>
        <strain evidence="2">AVDCRST_MAG33</strain>
    </source>
</reference>
<protein>
    <submittedName>
        <fullName evidence="2">SSU ribosomal protein S7p (S5e)</fullName>
    </submittedName>
</protein>
<organism evidence="2">
    <name type="scientific">uncultured Thermomicrobiales bacterium</name>
    <dbReference type="NCBI Taxonomy" id="1645740"/>
    <lineage>
        <taxon>Bacteria</taxon>
        <taxon>Pseudomonadati</taxon>
        <taxon>Thermomicrobiota</taxon>
        <taxon>Thermomicrobia</taxon>
        <taxon>Thermomicrobiales</taxon>
        <taxon>environmental samples</taxon>
    </lineage>
</organism>
<evidence type="ECO:0000313" key="2">
    <source>
        <dbReference type="EMBL" id="CAA9563834.1"/>
    </source>
</evidence>
<accession>A0A6J4V0W6</accession>
<feature type="compositionally biased region" description="Basic and acidic residues" evidence="1">
    <location>
        <begin position="32"/>
        <end position="49"/>
    </location>
</feature>
<dbReference type="GO" id="GO:0005840">
    <property type="term" value="C:ribosome"/>
    <property type="evidence" value="ECO:0007669"/>
    <property type="project" value="UniProtKB-KW"/>
</dbReference>